<reference evidence="18" key="3">
    <citation type="submission" date="2025-09" db="UniProtKB">
        <authorList>
            <consortium name="Ensembl"/>
        </authorList>
    </citation>
    <scope>IDENTIFICATION</scope>
</reference>
<name>A0A493TIX6_ANAPP</name>
<evidence type="ECO:0000256" key="2">
    <source>
        <dbReference type="ARBA" id="ARBA00022475"/>
    </source>
</evidence>
<dbReference type="InterPro" id="IPR018114">
    <property type="entry name" value="TRYPSIN_HIS"/>
</dbReference>
<feature type="region of interest" description="Disordered" evidence="16">
    <location>
        <begin position="70"/>
        <end position="105"/>
    </location>
</feature>
<dbReference type="FunFam" id="2.40.10.10:FF:000092">
    <property type="entry name" value="Transmembrane protease serine 5"/>
    <property type="match status" value="1"/>
</dbReference>
<gene>
    <name evidence="18" type="primary">TMPRSS5</name>
</gene>
<keyword evidence="19" id="KW-1185">Reference proteome</keyword>
<keyword evidence="6 15" id="KW-0720">Serine protease</keyword>
<dbReference type="CDD" id="cd00190">
    <property type="entry name" value="Tryp_SPc"/>
    <property type="match status" value="1"/>
</dbReference>
<keyword evidence="8" id="KW-1133">Transmembrane helix</keyword>
<sequence>MGTQLCRHLGALRWAGTGGGELSGAGAARGSHRRWLQPPGHLPGHGAGRVPGQEPLLGWFLGWFLQDDPAEGSEPDGCQGERHPGVRPGQTRPRRQPGRPVGGQVRAGPGYVRLCWRHKNTFSGLRWAENCAGFAQQAALLGPAASPRAPCSFLRGSPCAGAAASRDASWLCGAQVGASLSPLPLRQPPPVPHGHYADCGLRPGALRVVGGTDAAPGRWPWQVSVRHGSRHRCGGSVLAPRWILTAAHCLHSSRRLHGSGWLVGAGVACGSIEQEAGVPVEKVISHPLYNGSSLDYDIALMKLHVPLNFSDAIRAVCLPPSHRDLFPGTPCWVSGWGYTRPDQAQLTETLKEALVPLISTRRCNSSCMYEGELTARMLCAGYPQGKIDACQGDSGGPLVCQDDLTWRLVGVVSWGQGCAEPNHPGVYTNVAQLLPWIYHTTEVSVGQTKVCVQPDLQPGTLLRKIQVLATCFYPMLTLAA</sequence>
<dbReference type="Ensembl" id="ENSAPLT00000047768.1">
    <property type="protein sequence ID" value="ENSAPLP00000025590.1"/>
    <property type="gene ID" value="ENSAPLG00000019752.1"/>
</dbReference>
<dbReference type="PROSITE" id="PS00135">
    <property type="entry name" value="TRYPSIN_SER"/>
    <property type="match status" value="1"/>
</dbReference>
<dbReference type="PANTHER" id="PTHR24252:SF17">
    <property type="entry name" value="SUPPRESSOR OF TUMORIGENICITY 14 PROTEIN HOMOLOG-RELATED"/>
    <property type="match status" value="1"/>
</dbReference>
<evidence type="ECO:0000256" key="16">
    <source>
        <dbReference type="SAM" id="MobiDB-lite"/>
    </source>
</evidence>
<keyword evidence="7" id="KW-0735">Signal-anchor</keyword>
<keyword evidence="11" id="KW-0325">Glycoprotein</keyword>
<dbReference type="InterPro" id="IPR001314">
    <property type="entry name" value="Peptidase_S1A"/>
</dbReference>
<dbReference type="Pfam" id="PF00089">
    <property type="entry name" value="Trypsin"/>
    <property type="match status" value="1"/>
</dbReference>
<dbReference type="STRING" id="8840.ENSAPLP00000025590"/>
<dbReference type="AlphaFoldDB" id="A0A493TIX6"/>
<dbReference type="InterPro" id="IPR043504">
    <property type="entry name" value="Peptidase_S1_PA_chymotrypsin"/>
</dbReference>
<comment type="function">
    <text evidence="12">May play a role in hearing.</text>
</comment>
<dbReference type="InterPro" id="IPR009003">
    <property type="entry name" value="Peptidase_S1_PA"/>
</dbReference>
<evidence type="ECO:0000256" key="8">
    <source>
        <dbReference type="ARBA" id="ARBA00022989"/>
    </source>
</evidence>
<dbReference type="PRINTS" id="PR00722">
    <property type="entry name" value="CHYMOTRYPSIN"/>
</dbReference>
<dbReference type="GO" id="GO:0006508">
    <property type="term" value="P:proteolysis"/>
    <property type="evidence" value="ECO:0007669"/>
    <property type="project" value="UniProtKB-KW"/>
</dbReference>
<dbReference type="PROSITE" id="PS50240">
    <property type="entry name" value="TRYPSIN_DOM"/>
    <property type="match status" value="1"/>
</dbReference>
<evidence type="ECO:0000256" key="12">
    <source>
        <dbReference type="ARBA" id="ARBA00056576"/>
    </source>
</evidence>
<dbReference type="Proteomes" id="UP000016666">
    <property type="component" value="Chromosome 25"/>
</dbReference>
<dbReference type="GeneTree" id="ENSGT00940000159163"/>
<evidence type="ECO:0000313" key="18">
    <source>
        <dbReference type="Ensembl" id="ENSAPLP00000025590.1"/>
    </source>
</evidence>
<reference evidence="18" key="2">
    <citation type="submission" date="2025-08" db="UniProtKB">
        <authorList>
            <consortium name="Ensembl"/>
        </authorList>
    </citation>
    <scope>IDENTIFICATION</scope>
</reference>
<keyword evidence="5 15" id="KW-0378">Hydrolase</keyword>
<dbReference type="GO" id="GO:0005886">
    <property type="term" value="C:plasma membrane"/>
    <property type="evidence" value="ECO:0007669"/>
    <property type="project" value="UniProtKB-SubCell"/>
</dbReference>
<dbReference type="PANTHER" id="PTHR24252">
    <property type="entry name" value="ACROSIN-RELATED"/>
    <property type="match status" value="1"/>
</dbReference>
<organism evidence="18 19">
    <name type="scientific">Anas platyrhynchos platyrhynchos</name>
    <name type="common">Northern mallard</name>
    <dbReference type="NCBI Taxonomy" id="8840"/>
    <lineage>
        <taxon>Eukaryota</taxon>
        <taxon>Metazoa</taxon>
        <taxon>Chordata</taxon>
        <taxon>Craniata</taxon>
        <taxon>Vertebrata</taxon>
        <taxon>Euteleostomi</taxon>
        <taxon>Archelosauria</taxon>
        <taxon>Archosauria</taxon>
        <taxon>Dinosauria</taxon>
        <taxon>Saurischia</taxon>
        <taxon>Theropoda</taxon>
        <taxon>Coelurosauria</taxon>
        <taxon>Aves</taxon>
        <taxon>Neognathae</taxon>
        <taxon>Galloanserae</taxon>
        <taxon>Anseriformes</taxon>
        <taxon>Anatidae</taxon>
        <taxon>Anatinae</taxon>
        <taxon>Anas</taxon>
    </lineage>
</organism>
<evidence type="ECO:0000256" key="15">
    <source>
        <dbReference type="RuleBase" id="RU363034"/>
    </source>
</evidence>
<dbReference type="GO" id="GO:0004252">
    <property type="term" value="F:serine-type endopeptidase activity"/>
    <property type="evidence" value="ECO:0007669"/>
    <property type="project" value="InterPro"/>
</dbReference>
<evidence type="ECO:0000256" key="3">
    <source>
        <dbReference type="ARBA" id="ARBA00022670"/>
    </source>
</evidence>
<evidence type="ECO:0000256" key="7">
    <source>
        <dbReference type="ARBA" id="ARBA00022968"/>
    </source>
</evidence>
<evidence type="ECO:0000256" key="13">
    <source>
        <dbReference type="ARBA" id="ARBA00071705"/>
    </source>
</evidence>
<feature type="domain" description="Peptidase S1" evidence="17">
    <location>
        <begin position="208"/>
        <end position="442"/>
    </location>
</feature>
<evidence type="ECO:0000256" key="4">
    <source>
        <dbReference type="ARBA" id="ARBA00022692"/>
    </source>
</evidence>
<evidence type="ECO:0000259" key="17">
    <source>
        <dbReference type="PROSITE" id="PS50240"/>
    </source>
</evidence>
<dbReference type="Gene3D" id="2.40.10.10">
    <property type="entry name" value="Trypsin-like serine proteases"/>
    <property type="match status" value="2"/>
</dbReference>
<evidence type="ECO:0000313" key="19">
    <source>
        <dbReference type="Proteomes" id="UP000016666"/>
    </source>
</evidence>
<evidence type="ECO:0000256" key="9">
    <source>
        <dbReference type="ARBA" id="ARBA00023136"/>
    </source>
</evidence>
<keyword evidence="2" id="KW-1003">Cell membrane</keyword>
<dbReference type="InterPro" id="IPR001254">
    <property type="entry name" value="Trypsin_dom"/>
</dbReference>
<evidence type="ECO:0000256" key="11">
    <source>
        <dbReference type="ARBA" id="ARBA00023180"/>
    </source>
</evidence>
<evidence type="ECO:0000256" key="10">
    <source>
        <dbReference type="ARBA" id="ARBA00023157"/>
    </source>
</evidence>
<dbReference type="SUPFAM" id="SSF50494">
    <property type="entry name" value="Trypsin-like serine proteases"/>
    <property type="match status" value="1"/>
</dbReference>
<evidence type="ECO:0000256" key="6">
    <source>
        <dbReference type="ARBA" id="ARBA00022825"/>
    </source>
</evidence>
<keyword evidence="3 15" id="KW-0645">Protease</keyword>
<evidence type="ECO:0000256" key="1">
    <source>
        <dbReference type="ARBA" id="ARBA00004401"/>
    </source>
</evidence>
<protein>
    <recommendedName>
        <fullName evidence="13">Transmembrane protease serine 5</fullName>
    </recommendedName>
    <alternativeName>
        <fullName evidence="14">Spinesin</fullName>
    </alternativeName>
</protein>
<dbReference type="InterPro" id="IPR033116">
    <property type="entry name" value="TRYPSIN_SER"/>
</dbReference>
<evidence type="ECO:0000256" key="5">
    <source>
        <dbReference type="ARBA" id="ARBA00022801"/>
    </source>
</evidence>
<keyword evidence="4" id="KW-0812">Transmembrane</keyword>
<keyword evidence="9" id="KW-0472">Membrane</keyword>
<dbReference type="SMART" id="SM00020">
    <property type="entry name" value="Tryp_SPc"/>
    <property type="match status" value="1"/>
</dbReference>
<proteinExistence type="predicted"/>
<evidence type="ECO:0000256" key="14">
    <source>
        <dbReference type="ARBA" id="ARBA00075021"/>
    </source>
</evidence>
<reference evidence="18 19" key="1">
    <citation type="submission" date="2017-10" db="EMBL/GenBank/DDBJ databases">
        <title>A new Pekin duck reference genome.</title>
        <authorList>
            <person name="Hou Z.-C."/>
            <person name="Zhou Z.-K."/>
            <person name="Zhu F."/>
            <person name="Hou S.-S."/>
        </authorList>
    </citation>
    <scope>NUCLEOTIDE SEQUENCE [LARGE SCALE GENOMIC DNA]</scope>
</reference>
<dbReference type="PROSITE" id="PS00134">
    <property type="entry name" value="TRYPSIN_HIS"/>
    <property type="match status" value="1"/>
</dbReference>
<keyword evidence="10" id="KW-1015">Disulfide bond</keyword>
<accession>A0A493TIX6</accession>
<comment type="subcellular location">
    <subcellularLocation>
        <location evidence="1">Cell membrane</location>
        <topology evidence="1">Single-pass type II membrane protein</topology>
    </subcellularLocation>
</comment>